<protein>
    <submittedName>
        <fullName evidence="2">Uncharacterized protein</fullName>
    </submittedName>
</protein>
<dbReference type="AlphaFoldDB" id="A0A0L0VAC4"/>
<feature type="chain" id="PRO_5005549649" evidence="1">
    <location>
        <begin position="22"/>
        <end position="109"/>
    </location>
</feature>
<evidence type="ECO:0000313" key="2">
    <source>
        <dbReference type="EMBL" id="KNE96237.1"/>
    </source>
</evidence>
<organism evidence="2 3">
    <name type="scientific">Puccinia striiformis f. sp. tritici PST-78</name>
    <dbReference type="NCBI Taxonomy" id="1165861"/>
    <lineage>
        <taxon>Eukaryota</taxon>
        <taxon>Fungi</taxon>
        <taxon>Dikarya</taxon>
        <taxon>Basidiomycota</taxon>
        <taxon>Pucciniomycotina</taxon>
        <taxon>Pucciniomycetes</taxon>
        <taxon>Pucciniales</taxon>
        <taxon>Pucciniaceae</taxon>
        <taxon>Puccinia</taxon>
    </lineage>
</organism>
<sequence>MLRYFSMIALVLLMASWEVAGDQLDGKTGETPFGCHKNVDAVCANRLREGKKQILKWAIREHPGTRDYLCTGGTKPQCCDKGKYQDIDNPHRTKVVPAGDIPGCQAGGQ</sequence>
<reference evidence="3" key="1">
    <citation type="submission" date="2014-03" db="EMBL/GenBank/DDBJ databases">
        <title>The Genome Sequence of Puccinia striiformis f. sp. tritici PST-78.</title>
        <authorList>
            <consortium name="The Broad Institute Genome Sequencing Platform"/>
            <person name="Cuomo C."/>
            <person name="Hulbert S."/>
            <person name="Chen X."/>
            <person name="Walker B."/>
            <person name="Young S.K."/>
            <person name="Zeng Q."/>
            <person name="Gargeya S."/>
            <person name="Fitzgerald M."/>
            <person name="Haas B."/>
            <person name="Abouelleil A."/>
            <person name="Alvarado L."/>
            <person name="Arachchi H.M."/>
            <person name="Berlin A.M."/>
            <person name="Chapman S.B."/>
            <person name="Goldberg J."/>
            <person name="Griggs A."/>
            <person name="Gujja S."/>
            <person name="Hansen M."/>
            <person name="Howarth C."/>
            <person name="Imamovic A."/>
            <person name="Larimer J."/>
            <person name="McCowan C."/>
            <person name="Montmayeur A."/>
            <person name="Murphy C."/>
            <person name="Neiman D."/>
            <person name="Pearson M."/>
            <person name="Priest M."/>
            <person name="Roberts A."/>
            <person name="Saif S."/>
            <person name="Shea T."/>
            <person name="Sisk P."/>
            <person name="Sykes S."/>
            <person name="Wortman J."/>
            <person name="Nusbaum C."/>
            <person name="Birren B."/>
        </authorList>
    </citation>
    <scope>NUCLEOTIDE SEQUENCE [LARGE SCALE GENOMIC DNA]</scope>
    <source>
        <strain evidence="3">race PST-78</strain>
    </source>
</reference>
<evidence type="ECO:0000313" key="3">
    <source>
        <dbReference type="Proteomes" id="UP000054564"/>
    </source>
</evidence>
<dbReference type="Proteomes" id="UP000054564">
    <property type="component" value="Unassembled WGS sequence"/>
</dbReference>
<gene>
    <name evidence="2" type="ORF">PSTG_10500</name>
</gene>
<dbReference type="EMBL" id="AJIL01000085">
    <property type="protein sequence ID" value="KNE96237.1"/>
    <property type="molecule type" value="Genomic_DNA"/>
</dbReference>
<keyword evidence="1" id="KW-0732">Signal</keyword>
<comment type="caution">
    <text evidence="2">The sequence shown here is derived from an EMBL/GenBank/DDBJ whole genome shotgun (WGS) entry which is preliminary data.</text>
</comment>
<evidence type="ECO:0000256" key="1">
    <source>
        <dbReference type="SAM" id="SignalP"/>
    </source>
</evidence>
<accession>A0A0L0VAC4</accession>
<proteinExistence type="predicted"/>
<name>A0A0L0VAC4_9BASI</name>
<dbReference type="OrthoDB" id="10268457at2759"/>
<keyword evidence="3" id="KW-1185">Reference proteome</keyword>
<feature type="signal peptide" evidence="1">
    <location>
        <begin position="1"/>
        <end position="21"/>
    </location>
</feature>